<evidence type="ECO:0000313" key="3">
    <source>
        <dbReference type="Proteomes" id="UP000555411"/>
    </source>
</evidence>
<dbReference type="SUPFAM" id="SSF53448">
    <property type="entry name" value="Nucleotide-diphospho-sugar transferases"/>
    <property type="match status" value="1"/>
</dbReference>
<keyword evidence="3" id="KW-1185">Reference proteome</keyword>
<dbReference type="EMBL" id="JACLQD010000002">
    <property type="protein sequence ID" value="MBC2835119.1"/>
    <property type="molecule type" value="Genomic_DNA"/>
</dbReference>
<evidence type="ECO:0000259" key="1">
    <source>
        <dbReference type="Pfam" id="PF00535"/>
    </source>
</evidence>
<dbReference type="RefSeq" id="WP_185796748.1">
    <property type="nucleotide sequence ID" value="NZ_JACLQD010000002.1"/>
</dbReference>
<organism evidence="2 3">
    <name type="scientific">Paragemmobacter straminiformis</name>
    <dbReference type="NCBI Taxonomy" id="2045119"/>
    <lineage>
        <taxon>Bacteria</taxon>
        <taxon>Pseudomonadati</taxon>
        <taxon>Pseudomonadota</taxon>
        <taxon>Alphaproteobacteria</taxon>
        <taxon>Rhodobacterales</taxon>
        <taxon>Paracoccaceae</taxon>
        <taxon>Paragemmobacter</taxon>
    </lineage>
</organism>
<dbReference type="CDD" id="cd06433">
    <property type="entry name" value="GT_2_WfgS_like"/>
    <property type="match status" value="1"/>
</dbReference>
<proteinExistence type="predicted"/>
<gene>
    <name evidence="2" type="ORF">H7F16_06335</name>
</gene>
<protein>
    <submittedName>
        <fullName evidence="2">Glycosyltransferase</fullName>
    </submittedName>
</protein>
<feature type="domain" description="Glycosyltransferase 2-like" evidence="1">
    <location>
        <begin position="14"/>
        <end position="174"/>
    </location>
</feature>
<comment type="caution">
    <text evidence="2">The sequence shown here is derived from an EMBL/GenBank/DDBJ whole genome shotgun (WGS) entry which is preliminary data.</text>
</comment>
<dbReference type="PANTHER" id="PTHR22916">
    <property type="entry name" value="GLYCOSYLTRANSFERASE"/>
    <property type="match status" value="1"/>
</dbReference>
<accession>A0A842I637</accession>
<dbReference type="InterPro" id="IPR029044">
    <property type="entry name" value="Nucleotide-diphossugar_trans"/>
</dbReference>
<reference evidence="2 3" key="1">
    <citation type="journal article" date="2017" name="Int. J. Syst. Evol. Microbiol.">
        <title>Gemmobacter straminiformis sp. nov., isolated from an artificial fountain.</title>
        <authorList>
            <person name="Kang J.Y."/>
            <person name="Kim M.J."/>
            <person name="Chun J."/>
            <person name="Son K.P."/>
            <person name="Jahng K.Y."/>
        </authorList>
    </citation>
    <scope>NUCLEOTIDE SEQUENCE [LARGE SCALE GENOMIC DNA]</scope>
    <source>
        <strain evidence="2 3">CAM-8</strain>
    </source>
</reference>
<dbReference type="Pfam" id="PF00535">
    <property type="entry name" value="Glycos_transf_2"/>
    <property type="match status" value="1"/>
</dbReference>
<dbReference type="AlphaFoldDB" id="A0A842I637"/>
<dbReference type="PANTHER" id="PTHR22916:SF65">
    <property type="entry name" value="SLR1065 PROTEIN"/>
    <property type="match status" value="1"/>
</dbReference>
<name>A0A842I637_9RHOB</name>
<sequence length="309" mass="35168">MSGSNSEKTMPSISIVTAARNMEATVAKTISSVTSQKRSHDQYIFIDGASTDRTAEIAKEFADKIDVLISEPDAGQYHAISKGFKKAHGDVLAWINADDILMPWTFQVVSAIFAKFPDIDWITGAPSFLSEEGDLTRVEYKPGAYPTHFIRNGWFRPKFGGFLQQESMFWRRSLWEKVDGLDVSLSLAADFDLWMRFAQHSDLIPVDIPLAAFREQPGRQRSSIHQDQYEREVMNLCSQKPSPSRLWNSLAQHGRVGSSLMRLAISARQPVITFNNYTRQWDMVTRRRSLSRLTLGQLADIRLMTRKPY</sequence>
<dbReference type="GO" id="GO:0016758">
    <property type="term" value="F:hexosyltransferase activity"/>
    <property type="evidence" value="ECO:0007669"/>
    <property type="project" value="UniProtKB-ARBA"/>
</dbReference>
<dbReference type="Proteomes" id="UP000555411">
    <property type="component" value="Unassembled WGS sequence"/>
</dbReference>
<dbReference type="Gene3D" id="3.90.550.10">
    <property type="entry name" value="Spore Coat Polysaccharide Biosynthesis Protein SpsA, Chain A"/>
    <property type="match status" value="1"/>
</dbReference>
<dbReference type="InterPro" id="IPR001173">
    <property type="entry name" value="Glyco_trans_2-like"/>
</dbReference>
<evidence type="ECO:0000313" key="2">
    <source>
        <dbReference type="EMBL" id="MBC2835119.1"/>
    </source>
</evidence>
<keyword evidence="2" id="KW-0808">Transferase</keyword>